<evidence type="ECO:0000313" key="8">
    <source>
        <dbReference type="RefSeq" id="XP_018010590.1"/>
    </source>
</evidence>
<dbReference type="GO" id="GO:0006937">
    <property type="term" value="P:regulation of muscle contraction"/>
    <property type="evidence" value="ECO:0007669"/>
    <property type="project" value="TreeGrafter"/>
</dbReference>
<dbReference type="InterPro" id="IPR036259">
    <property type="entry name" value="MFS_trans_sf"/>
</dbReference>
<evidence type="ECO:0000256" key="6">
    <source>
        <dbReference type="SAM" id="Phobius"/>
    </source>
</evidence>
<dbReference type="Pfam" id="PF05978">
    <property type="entry name" value="UNC-93"/>
    <property type="match status" value="1"/>
</dbReference>
<evidence type="ECO:0000256" key="1">
    <source>
        <dbReference type="ARBA" id="ARBA00004141"/>
    </source>
</evidence>
<accession>A0A8B7NAI5</accession>
<dbReference type="OrthoDB" id="78663at2759"/>
<evidence type="ECO:0000256" key="2">
    <source>
        <dbReference type="ARBA" id="ARBA00009172"/>
    </source>
</evidence>
<feature type="transmembrane region" description="Helical" evidence="6">
    <location>
        <begin position="133"/>
        <end position="157"/>
    </location>
</feature>
<dbReference type="AlphaFoldDB" id="A0A8B7NAI5"/>
<keyword evidence="3 6" id="KW-0812">Transmembrane</keyword>
<dbReference type="GO" id="GO:0005886">
    <property type="term" value="C:plasma membrane"/>
    <property type="evidence" value="ECO:0007669"/>
    <property type="project" value="TreeGrafter"/>
</dbReference>
<feature type="transmembrane region" description="Helical" evidence="6">
    <location>
        <begin position="331"/>
        <end position="352"/>
    </location>
</feature>
<dbReference type="Gene3D" id="1.20.1250.20">
    <property type="entry name" value="MFS general substrate transporter like domains"/>
    <property type="match status" value="1"/>
</dbReference>
<dbReference type="RefSeq" id="XP_018010590.1">
    <property type="nucleotide sequence ID" value="XM_018155101.2"/>
</dbReference>
<dbReference type="GO" id="GO:0015459">
    <property type="term" value="F:potassium channel regulator activity"/>
    <property type="evidence" value="ECO:0007669"/>
    <property type="project" value="TreeGrafter"/>
</dbReference>
<gene>
    <name evidence="8" type="primary">LOC108667986</name>
</gene>
<proteinExistence type="inferred from homology"/>
<organism evidence="7 8">
    <name type="scientific">Hyalella azteca</name>
    <name type="common">Amphipod</name>
    <dbReference type="NCBI Taxonomy" id="294128"/>
    <lineage>
        <taxon>Eukaryota</taxon>
        <taxon>Metazoa</taxon>
        <taxon>Ecdysozoa</taxon>
        <taxon>Arthropoda</taxon>
        <taxon>Crustacea</taxon>
        <taxon>Multicrustacea</taxon>
        <taxon>Malacostraca</taxon>
        <taxon>Eumalacostraca</taxon>
        <taxon>Peracarida</taxon>
        <taxon>Amphipoda</taxon>
        <taxon>Senticaudata</taxon>
        <taxon>Talitrida</taxon>
        <taxon>Talitroidea</taxon>
        <taxon>Hyalellidae</taxon>
        <taxon>Hyalella</taxon>
    </lineage>
</organism>
<sequence length="481" mass="52881">MSSVTCAANPAFEADASKDEKIVTSHAEFTLSPSNADADAQESRRIFRDVCCVAAGFFLLFTSYQSMANLQSSINKEYGTIAQSIIYATLLLSSLFLPTLVISQLGARNTIAVSMLGYSLYTAAQFYPTAYTLIPSAAILGLAASPLWSAKCTYLNLAAQRYAKLTGQNREVVVTRFFGIFFAFFQSTQVVGNLISSLVLTQDSVWVNSTDPALLRCGATFCHEESASNASLIKDISDTQRYTMSGIYLAFALAASAFIMAFVTPLSRHCDDAVVRSSTGRSPTQQLLATLRHLRNPQQILIIPFTFWSGLMQAFLSAEFTAAYVSCGLGVYMVGYTMICFGVFDALFSYCCSPMVKRVGRVPIFCFASLLHSCLIAVLFLWVPNPEQMYVFFVIPALWGICDAVWQTQMNALYGVIFPEDSEAAFSNYKLWESSGFIAAYICSNLICVTAKLYILAGSLALGFIGYVFIEIFEYRKNKLS</sequence>
<feature type="transmembrane region" description="Helical" evidence="6">
    <location>
        <begin position="364"/>
        <end position="383"/>
    </location>
</feature>
<keyword evidence="4 6" id="KW-1133">Transmembrane helix</keyword>
<feature type="transmembrane region" description="Helical" evidence="6">
    <location>
        <begin position="300"/>
        <end position="325"/>
    </location>
</feature>
<feature type="transmembrane region" description="Helical" evidence="6">
    <location>
        <begin position="84"/>
        <end position="102"/>
    </location>
</feature>
<comment type="subcellular location">
    <subcellularLocation>
        <location evidence="1">Membrane</location>
        <topology evidence="1">Multi-pass membrane protein</topology>
    </subcellularLocation>
</comment>
<dbReference type="KEGG" id="hazt:108667986"/>
<comment type="similarity">
    <text evidence="2">Belongs to the unc-93 family.</text>
</comment>
<dbReference type="Proteomes" id="UP000694843">
    <property type="component" value="Unplaced"/>
</dbReference>
<dbReference type="InterPro" id="IPR051951">
    <property type="entry name" value="UNC-93_regulatory"/>
</dbReference>
<keyword evidence="5 6" id="KW-0472">Membrane</keyword>
<name>A0A8B7NAI5_HYAAZ</name>
<dbReference type="SUPFAM" id="SSF103473">
    <property type="entry name" value="MFS general substrate transporter"/>
    <property type="match status" value="1"/>
</dbReference>
<dbReference type="PANTHER" id="PTHR19444:SF13">
    <property type="entry name" value="PROTEIN UNC-93 HOMOLOG A"/>
    <property type="match status" value="1"/>
</dbReference>
<dbReference type="OMA" id="KPHTEKQ"/>
<evidence type="ECO:0000256" key="4">
    <source>
        <dbReference type="ARBA" id="ARBA00022989"/>
    </source>
</evidence>
<dbReference type="GeneID" id="108667986"/>
<feature type="transmembrane region" description="Helical" evidence="6">
    <location>
        <begin position="247"/>
        <end position="266"/>
    </location>
</feature>
<evidence type="ECO:0000256" key="3">
    <source>
        <dbReference type="ARBA" id="ARBA00022692"/>
    </source>
</evidence>
<feature type="transmembrane region" description="Helical" evidence="6">
    <location>
        <begin position="453"/>
        <end position="473"/>
    </location>
</feature>
<evidence type="ECO:0000313" key="7">
    <source>
        <dbReference type="Proteomes" id="UP000694843"/>
    </source>
</evidence>
<dbReference type="InterPro" id="IPR010291">
    <property type="entry name" value="Ion_channel_UNC-93"/>
</dbReference>
<dbReference type="PANTHER" id="PTHR19444">
    <property type="entry name" value="UNC-93 RELATED"/>
    <property type="match status" value="1"/>
</dbReference>
<evidence type="ECO:0000256" key="5">
    <source>
        <dbReference type="ARBA" id="ARBA00023136"/>
    </source>
</evidence>
<dbReference type="GO" id="GO:0055120">
    <property type="term" value="C:striated muscle dense body"/>
    <property type="evidence" value="ECO:0007669"/>
    <property type="project" value="TreeGrafter"/>
</dbReference>
<protein>
    <submittedName>
        <fullName evidence="8">UNC93-like protein</fullName>
    </submittedName>
</protein>
<reference evidence="8" key="1">
    <citation type="submission" date="2025-08" db="UniProtKB">
        <authorList>
            <consortium name="RefSeq"/>
        </authorList>
    </citation>
    <scope>IDENTIFICATION</scope>
    <source>
        <tissue evidence="8">Whole organism</tissue>
    </source>
</reference>
<dbReference type="GO" id="GO:0043266">
    <property type="term" value="P:regulation of potassium ion transport"/>
    <property type="evidence" value="ECO:0007669"/>
    <property type="project" value="TreeGrafter"/>
</dbReference>
<feature type="transmembrane region" description="Helical" evidence="6">
    <location>
        <begin position="177"/>
        <end position="200"/>
    </location>
</feature>
<keyword evidence="7" id="KW-1185">Reference proteome</keyword>